<dbReference type="InterPro" id="IPR013162">
    <property type="entry name" value="CD80_C2-set"/>
</dbReference>
<dbReference type="GO" id="GO:0008045">
    <property type="term" value="P:motor neuron axon guidance"/>
    <property type="evidence" value="ECO:0007669"/>
    <property type="project" value="TreeGrafter"/>
</dbReference>
<accession>A0A811UDN1</accession>
<gene>
    <name evidence="3" type="ORF">CCAP1982_LOCUS5995</name>
</gene>
<feature type="domain" description="CD80-like immunoglobulin C2-set" evidence="2">
    <location>
        <begin position="35"/>
        <end position="91"/>
    </location>
</feature>
<proteinExistence type="predicted"/>
<organism evidence="3 4">
    <name type="scientific">Ceratitis capitata</name>
    <name type="common">Mediterranean fruit fly</name>
    <name type="synonym">Tephritis capitata</name>
    <dbReference type="NCBI Taxonomy" id="7213"/>
    <lineage>
        <taxon>Eukaryota</taxon>
        <taxon>Metazoa</taxon>
        <taxon>Ecdysozoa</taxon>
        <taxon>Arthropoda</taxon>
        <taxon>Hexapoda</taxon>
        <taxon>Insecta</taxon>
        <taxon>Pterygota</taxon>
        <taxon>Neoptera</taxon>
        <taxon>Endopterygota</taxon>
        <taxon>Diptera</taxon>
        <taxon>Brachycera</taxon>
        <taxon>Muscomorpha</taxon>
        <taxon>Tephritoidea</taxon>
        <taxon>Tephritidae</taxon>
        <taxon>Ceratitis</taxon>
        <taxon>Ceratitis</taxon>
    </lineage>
</organism>
<keyword evidence="1" id="KW-1015">Disulfide bond</keyword>
<dbReference type="Pfam" id="PF08205">
    <property type="entry name" value="C2-set_2"/>
    <property type="match status" value="1"/>
</dbReference>
<dbReference type="InterPro" id="IPR013783">
    <property type="entry name" value="Ig-like_fold"/>
</dbReference>
<reference evidence="3" key="1">
    <citation type="submission" date="2020-11" db="EMBL/GenBank/DDBJ databases">
        <authorList>
            <person name="Whitehead M."/>
        </authorList>
    </citation>
    <scope>NUCLEOTIDE SEQUENCE</scope>
    <source>
        <strain evidence="3">EGII</strain>
    </source>
</reference>
<dbReference type="PANTHER" id="PTHR21261:SF8">
    <property type="entry name" value="BEATEN PATH IA, ISOFORM B-RELATED"/>
    <property type="match status" value="1"/>
</dbReference>
<protein>
    <submittedName>
        <fullName evidence="3">(Mediterranean fruit fly) hypothetical protein</fullName>
    </submittedName>
</protein>
<keyword evidence="4" id="KW-1185">Reference proteome</keyword>
<name>A0A811UDN1_CERCA</name>
<dbReference type="PANTHER" id="PTHR21261">
    <property type="entry name" value="BEAT PROTEIN"/>
    <property type="match status" value="1"/>
</dbReference>
<comment type="caution">
    <text evidence="3">The sequence shown here is derived from an EMBL/GenBank/DDBJ whole genome shotgun (WGS) entry which is preliminary data.</text>
</comment>
<dbReference type="Gene3D" id="2.60.40.10">
    <property type="entry name" value="Immunoglobulins"/>
    <property type="match status" value="1"/>
</dbReference>
<evidence type="ECO:0000259" key="2">
    <source>
        <dbReference type="Pfam" id="PF08205"/>
    </source>
</evidence>
<sequence length="386" mass="43356">MCLYAINPVSIVSEVPGKDPIITGIKSRYRLGDIVRGNCTSRHSKPAANLTWTINGRETNPSHIRHHKPMREPRELETAVSGIHFVVTPQHFSGGKLKIRCTAHIHDVYWKSTEKSIEEERHKHNINSVNTFSDDYFDMEDGQLVDRSDTYMTHIKGAVSSLNANGATHQHCHCLSLLLIRWTTLTLAAWYTLRYFRQLCEKFFIWHERQASKTTTTAIQPATKTPITTVAEESAILWAKGQILTASGKSVDQATPKAVVTTTKAAGAAKTTTATRTVCHAWAAVAVEHTKYRTHNETTSSQLIERIIVQCCQQQQQQQPHTHHQQQQRTLVECDERRATQQEKHFTKAAMQRIANKPKATTTATENNTENTSKLTVVNATATACL</sequence>
<dbReference type="OrthoDB" id="6419989at2759"/>
<dbReference type="Proteomes" id="UP000606786">
    <property type="component" value="Unassembled WGS sequence"/>
</dbReference>
<evidence type="ECO:0000313" key="4">
    <source>
        <dbReference type="Proteomes" id="UP000606786"/>
    </source>
</evidence>
<evidence type="ECO:0000256" key="1">
    <source>
        <dbReference type="ARBA" id="ARBA00023157"/>
    </source>
</evidence>
<dbReference type="AlphaFoldDB" id="A0A811UDN1"/>
<dbReference type="EMBL" id="CAJHJT010000012">
    <property type="protein sequence ID" value="CAD6997362.1"/>
    <property type="molecule type" value="Genomic_DNA"/>
</dbReference>
<evidence type="ECO:0000313" key="3">
    <source>
        <dbReference type="EMBL" id="CAD6997362.1"/>
    </source>
</evidence>